<evidence type="ECO:0000256" key="5">
    <source>
        <dbReference type="ARBA" id="ARBA00022989"/>
    </source>
</evidence>
<sequence>MPTATAPHACLLRPPHQLYIGLVAVLVLGGTLYSAWHGLHLYNVSLSSPTSAALIGAARLPNTRLADRRNLLNTLVIKRAWAWTTAAWLVQAATLRGPLAPAQQQPEGKGKQRADAQQGARPGALAKSAVRYAVATALWGLFAAWFFGPPLMERVLYWTGAQCIPDMHSLGGPGIVLPNGGAIDPSFCYARKPVTVASHPQLFNTATVLAAQGTGGKLKARFRGGHDISGHTYILVLSALFLLEELTPFLPYLAPASMRDSLASFFPRALWAARDPFAGWTGPRQGATQSERAAVNRARLNLAAAVSVLALVAVELFCLACTALFFHTPLEKVTGLLVALGAWAVMPHGG</sequence>
<dbReference type="STRING" id="58919.A0A316ZCX0"/>
<evidence type="ECO:0008006" key="12">
    <source>
        <dbReference type="Google" id="ProtNLM"/>
    </source>
</evidence>
<keyword evidence="5 9" id="KW-1133">Transmembrane helix</keyword>
<evidence type="ECO:0000256" key="8">
    <source>
        <dbReference type="SAM" id="MobiDB-lite"/>
    </source>
</evidence>
<accession>A0A316ZCX0</accession>
<dbReference type="GO" id="GO:0005789">
    <property type="term" value="C:endoplasmic reticulum membrane"/>
    <property type="evidence" value="ECO:0007669"/>
    <property type="project" value="UniProtKB-SubCell"/>
</dbReference>
<comment type="subcellular location">
    <subcellularLocation>
        <location evidence="1">Endoplasmic reticulum membrane</location>
        <topology evidence="1">Multi-pass membrane protein</topology>
    </subcellularLocation>
</comment>
<proteinExistence type="predicted"/>
<evidence type="ECO:0000256" key="7">
    <source>
        <dbReference type="ARBA" id="ARBA00023136"/>
    </source>
</evidence>
<keyword evidence="4" id="KW-0256">Endoplasmic reticulum</keyword>
<keyword evidence="7 9" id="KW-0472">Membrane</keyword>
<dbReference type="Pfam" id="PF10261">
    <property type="entry name" value="FIT"/>
    <property type="match status" value="1"/>
</dbReference>
<feature type="transmembrane region" description="Helical" evidence="9">
    <location>
        <begin position="18"/>
        <end position="36"/>
    </location>
</feature>
<dbReference type="GO" id="GO:0034389">
    <property type="term" value="P:lipid droplet organization"/>
    <property type="evidence" value="ECO:0007669"/>
    <property type="project" value="TreeGrafter"/>
</dbReference>
<dbReference type="AlphaFoldDB" id="A0A316ZCX0"/>
<dbReference type="GO" id="GO:0010945">
    <property type="term" value="F:coenzyme A diphosphatase activity"/>
    <property type="evidence" value="ECO:0007669"/>
    <property type="project" value="InterPro"/>
</dbReference>
<reference evidence="10 11" key="1">
    <citation type="journal article" date="2018" name="Mol. Biol. Evol.">
        <title>Broad Genomic Sampling Reveals a Smut Pathogenic Ancestry of the Fungal Clade Ustilaginomycotina.</title>
        <authorList>
            <person name="Kijpornyongpan T."/>
            <person name="Mondo S.J."/>
            <person name="Barry K."/>
            <person name="Sandor L."/>
            <person name="Lee J."/>
            <person name="Lipzen A."/>
            <person name="Pangilinan J."/>
            <person name="LaButti K."/>
            <person name="Hainaut M."/>
            <person name="Henrissat B."/>
            <person name="Grigoriev I.V."/>
            <person name="Spatafora J.W."/>
            <person name="Aime M.C."/>
        </authorList>
    </citation>
    <scope>NUCLEOTIDE SEQUENCE [LARGE SCALE GENOMIC DNA]</scope>
    <source>
        <strain evidence="10 11">MCA 4186</strain>
    </source>
</reference>
<evidence type="ECO:0000313" key="10">
    <source>
        <dbReference type="EMBL" id="PWN98864.1"/>
    </source>
</evidence>
<feature type="transmembrane region" description="Helical" evidence="9">
    <location>
        <begin position="302"/>
        <end position="326"/>
    </location>
</feature>
<evidence type="ECO:0000256" key="4">
    <source>
        <dbReference type="ARBA" id="ARBA00022824"/>
    </source>
</evidence>
<dbReference type="Proteomes" id="UP000245946">
    <property type="component" value="Unassembled WGS sequence"/>
</dbReference>
<dbReference type="PANTHER" id="PTHR23129">
    <property type="entry name" value="ACYL-COENZYME A DIPHOSPHATASE FITM2"/>
    <property type="match status" value="1"/>
</dbReference>
<organism evidence="10 11">
    <name type="scientific">Tilletiopsis washingtonensis</name>
    <dbReference type="NCBI Taxonomy" id="58919"/>
    <lineage>
        <taxon>Eukaryota</taxon>
        <taxon>Fungi</taxon>
        <taxon>Dikarya</taxon>
        <taxon>Basidiomycota</taxon>
        <taxon>Ustilaginomycotina</taxon>
        <taxon>Exobasidiomycetes</taxon>
        <taxon>Entylomatales</taxon>
        <taxon>Entylomatales incertae sedis</taxon>
        <taxon>Tilletiopsis</taxon>
    </lineage>
</organism>
<evidence type="ECO:0000256" key="3">
    <source>
        <dbReference type="ARBA" id="ARBA00022801"/>
    </source>
</evidence>
<dbReference type="GO" id="GO:0019915">
    <property type="term" value="P:lipid storage"/>
    <property type="evidence" value="ECO:0007669"/>
    <property type="project" value="InterPro"/>
</dbReference>
<dbReference type="EMBL" id="KZ819290">
    <property type="protein sequence ID" value="PWN98864.1"/>
    <property type="molecule type" value="Genomic_DNA"/>
</dbReference>
<name>A0A316ZCX0_9BASI</name>
<keyword evidence="2 9" id="KW-0812">Transmembrane</keyword>
<feature type="transmembrane region" description="Helical" evidence="9">
    <location>
        <begin position="129"/>
        <end position="148"/>
    </location>
</feature>
<evidence type="ECO:0000313" key="11">
    <source>
        <dbReference type="Proteomes" id="UP000245946"/>
    </source>
</evidence>
<dbReference type="InterPro" id="IPR019388">
    <property type="entry name" value="FIT"/>
</dbReference>
<keyword evidence="6" id="KW-0443">Lipid metabolism</keyword>
<feature type="region of interest" description="Disordered" evidence="8">
    <location>
        <begin position="100"/>
        <end position="120"/>
    </location>
</feature>
<dbReference type="RefSeq" id="XP_025599143.1">
    <property type="nucleotide sequence ID" value="XM_025742146.1"/>
</dbReference>
<keyword evidence="11" id="KW-1185">Reference proteome</keyword>
<dbReference type="GO" id="GO:0008654">
    <property type="term" value="P:phospholipid biosynthetic process"/>
    <property type="evidence" value="ECO:0007669"/>
    <property type="project" value="TreeGrafter"/>
</dbReference>
<dbReference type="OrthoDB" id="5579088at2759"/>
<evidence type="ECO:0000256" key="2">
    <source>
        <dbReference type="ARBA" id="ARBA00022692"/>
    </source>
</evidence>
<feature type="transmembrane region" description="Helical" evidence="9">
    <location>
        <begin position="233"/>
        <end position="254"/>
    </location>
</feature>
<evidence type="ECO:0000256" key="6">
    <source>
        <dbReference type="ARBA" id="ARBA00023098"/>
    </source>
</evidence>
<protein>
    <recommendedName>
        <fullName evidence="12">FIT family protein scs3</fullName>
    </recommendedName>
</protein>
<gene>
    <name evidence="10" type="ORF">FA09DRAFT_329346</name>
</gene>
<dbReference type="PANTHER" id="PTHR23129:SF0">
    <property type="entry name" value="ACYL-COENZYME A DIPHOSPHATASE FITM2"/>
    <property type="match status" value="1"/>
</dbReference>
<dbReference type="GeneID" id="37269690"/>
<keyword evidence="3" id="KW-0378">Hydrolase</keyword>
<evidence type="ECO:0000256" key="1">
    <source>
        <dbReference type="ARBA" id="ARBA00004477"/>
    </source>
</evidence>
<evidence type="ECO:0000256" key="9">
    <source>
        <dbReference type="SAM" id="Phobius"/>
    </source>
</evidence>